<dbReference type="Pfam" id="PF07417">
    <property type="entry name" value="Crl"/>
    <property type="match status" value="1"/>
</dbReference>
<dbReference type="GO" id="GO:0045893">
    <property type="term" value="P:positive regulation of DNA-templated transcription"/>
    <property type="evidence" value="ECO:0007669"/>
    <property type="project" value="UniProtKB-UniRule"/>
</dbReference>
<evidence type="ECO:0000313" key="6">
    <source>
        <dbReference type="EMBL" id="EFP96062.1"/>
    </source>
</evidence>
<evidence type="ECO:0000256" key="3">
    <source>
        <dbReference type="ARBA" id="ARBA00023159"/>
    </source>
</evidence>
<keyword evidence="2 5" id="KW-0805">Transcription regulation</keyword>
<reference evidence="6 7" key="1">
    <citation type="journal article" date="2012" name="Int. J. Syst. Evol. Microbiol.">
        <title>Vibrio caribbeanicus sp. nov., isolated from the marine sponge Scleritoderma cyanea.</title>
        <authorList>
            <person name="Hoffmann M."/>
            <person name="Monday S.R."/>
            <person name="Allard M.W."/>
            <person name="Strain E.A."/>
            <person name="Whittaker P."/>
            <person name="Naum M."/>
            <person name="McCarthy P.J."/>
            <person name="Lopez J.V."/>
            <person name="Fischer M."/>
            <person name="Brown E.W."/>
        </authorList>
    </citation>
    <scope>NUCLEOTIDE SEQUENCE [LARGE SCALE GENOMIC DNA]</scope>
    <source>
        <strain evidence="6 7">ATCC BAA-2122</strain>
    </source>
</reference>
<proteinExistence type="inferred from homology"/>
<keyword evidence="1 5" id="KW-0963">Cytoplasm</keyword>
<sequence length="131" mass="15341">MSEQTKQPTHYRLLSSLKAIGPYLRESLSQDGTYIFDCLSVCVNDKKSPEEREFWGWWLQLEQTDQSFEARYSSGLYDSAGEWKEKSLPKKTIQDVTRTQAVFHEKLVKMLEKEFEISVTLHEESHTFVEA</sequence>
<protein>
    <recommendedName>
        <fullName evidence="5">Sigma factor-binding protein Crl</fullName>
    </recommendedName>
</protein>
<dbReference type="EMBL" id="AEIU01000081">
    <property type="protein sequence ID" value="EFP96062.1"/>
    <property type="molecule type" value="Genomic_DNA"/>
</dbReference>
<gene>
    <name evidence="5" type="primary">crl</name>
    <name evidence="6" type="ORF">VIBC2010_14304</name>
</gene>
<dbReference type="STRING" id="796620.VIBC2010_14304"/>
<name>E3BLI0_9VIBR</name>
<dbReference type="OrthoDB" id="6428303at2"/>
<dbReference type="RefSeq" id="WP_009601924.1">
    <property type="nucleotide sequence ID" value="NZ_AEIU01000081.1"/>
</dbReference>
<dbReference type="InterPro" id="IPR009986">
    <property type="entry name" value="Tscrpt_reg_Crl"/>
</dbReference>
<comment type="function">
    <text evidence="5">Binds to the sigma-S subunit of RNA polymerase, activating expression of sigma-S-regulated genes. Stimulates RNA polymerase holoenzyme formation and may bind to several other sigma factors, such as sigma-70 and sigma-32.</text>
</comment>
<dbReference type="NCBIfam" id="NF008217">
    <property type="entry name" value="PRK10984.1"/>
    <property type="match status" value="1"/>
</dbReference>
<dbReference type="HAMAP" id="MF_01178">
    <property type="entry name" value="Crl"/>
    <property type="match status" value="1"/>
</dbReference>
<dbReference type="AlphaFoldDB" id="E3BLI0"/>
<dbReference type="GO" id="GO:0005737">
    <property type="term" value="C:cytoplasm"/>
    <property type="evidence" value="ECO:0007669"/>
    <property type="project" value="UniProtKB-SubCell"/>
</dbReference>
<organism evidence="6 7">
    <name type="scientific">Vibrio caribbeanicus ATCC BAA-2122</name>
    <dbReference type="NCBI Taxonomy" id="796620"/>
    <lineage>
        <taxon>Bacteria</taxon>
        <taxon>Pseudomonadati</taxon>
        <taxon>Pseudomonadota</taxon>
        <taxon>Gammaproteobacteria</taxon>
        <taxon>Vibrionales</taxon>
        <taxon>Vibrionaceae</taxon>
        <taxon>Vibrio</taxon>
    </lineage>
</organism>
<comment type="subcellular location">
    <subcellularLocation>
        <location evidence="5">Cytoplasm</location>
    </subcellularLocation>
</comment>
<dbReference type="InterPro" id="IPR038208">
    <property type="entry name" value="Tscrpt_reg_Crl_sf"/>
</dbReference>
<evidence type="ECO:0000256" key="2">
    <source>
        <dbReference type="ARBA" id="ARBA00023015"/>
    </source>
</evidence>
<evidence type="ECO:0000256" key="4">
    <source>
        <dbReference type="ARBA" id="ARBA00023163"/>
    </source>
</evidence>
<dbReference type="eggNOG" id="ENOG502ZQ8E">
    <property type="taxonomic scope" value="Bacteria"/>
</dbReference>
<keyword evidence="7" id="KW-1185">Reference proteome</keyword>
<evidence type="ECO:0000313" key="7">
    <source>
        <dbReference type="Proteomes" id="UP000002943"/>
    </source>
</evidence>
<dbReference type="Proteomes" id="UP000002943">
    <property type="component" value="Unassembled WGS sequence"/>
</dbReference>
<keyword evidence="4 5" id="KW-0804">Transcription</keyword>
<comment type="similarity">
    <text evidence="5">Belongs to the Crl family.</text>
</comment>
<accession>E3BLI0</accession>
<keyword evidence="6" id="KW-0238">DNA-binding</keyword>
<keyword evidence="3 5" id="KW-0010">Activator</keyword>
<dbReference type="GO" id="GO:0003677">
    <property type="term" value="F:DNA binding"/>
    <property type="evidence" value="ECO:0007669"/>
    <property type="project" value="UniProtKB-KW"/>
</dbReference>
<dbReference type="Gene3D" id="3.30.310.230">
    <property type="entry name" value="Sigma factor-binding protein Crl monomer"/>
    <property type="match status" value="1"/>
</dbReference>
<evidence type="ECO:0000256" key="5">
    <source>
        <dbReference type="HAMAP-Rule" id="MF_01178"/>
    </source>
</evidence>
<feature type="region of interest" description="Essential for activity" evidence="5">
    <location>
        <begin position="100"/>
        <end position="123"/>
    </location>
</feature>
<evidence type="ECO:0000256" key="1">
    <source>
        <dbReference type="ARBA" id="ARBA00022490"/>
    </source>
</evidence>
<comment type="caution">
    <text evidence="6">The sequence shown here is derived from an EMBL/GenBank/DDBJ whole genome shotgun (WGS) entry which is preliminary data.</text>
</comment>